<keyword evidence="2 5" id="KW-0689">Ribosomal protein</keyword>
<dbReference type="GO" id="GO:0003729">
    <property type="term" value="F:mRNA binding"/>
    <property type="evidence" value="ECO:0007669"/>
    <property type="project" value="UniProtKB-ARBA"/>
</dbReference>
<dbReference type="PANTHER" id="PTHR11545">
    <property type="entry name" value="RIBOSOMAL PROTEIN L13"/>
    <property type="match status" value="1"/>
</dbReference>
<dbReference type="GO" id="GO:0022625">
    <property type="term" value="C:cytosolic large ribosomal subunit"/>
    <property type="evidence" value="ECO:0007669"/>
    <property type="project" value="TreeGrafter"/>
</dbReference>
<name>A0A6J4SMI4_9ACTN</name>
<keyword evidence="3 5" id="KW-0687">Ribonucleoprotein</keyword>
<dbReference type="GO" id="GO:0006412">
    <property type="term" value="P:translation"/>
    <property type="evidence" value="ECO:0007669"/>
    <property type="project" value="UniProtKB-UniRule"/>
</dbReference>
<evidence type="ECO:0000256" key="4">
    <source>
        <dbReference type="ARBA" id="ARBA00035201"/>
    </source>
</evidence>
<dbReference type="CDD" id="cd00392">
    <property type="entry name" value="Ribosomal_L13"/>
    <property type="match status" value="1"/>
</dbReference>
<dbReference type="PIRSF" id="PIRSF002181">
    <property type="entry name" value="Ribosomal_L13"/>
    <property type="match status" value="1"/>
</dbReference>
<dbReference type="InterPro" id="IPR036899">
    <property type="entry name" value="Ribosomal_uL13_sf"/>
</dbReference>
<comment type="function">
    <text evidence="5">This protein is one of the early assembly proteins of the 50S ribosomal subunit, although it is not seen to bind rRNA by itself. It is important during the early stages of 50S assembly.</text>
</comment>
<comment type="similarity">
    <text evidence="1 5">Belongs to the universal ribosomal protein uL13 family.</text>
</comment>
<dbReference type="HAMAP" id="MF_01366">
    <property type="entry name" value="Ribosomal_uL13"/>
    <property type="match status" value="1"/>
</dbReference>
<dbReference type="NCBIfam" id="TIGR01066">
    <property type="entry name" value="rplM_bact"/>
    <property type="match status" value="1"/>
</dbReference>
<comment type="subunit">
    <text evidence="5">Part of the 50S ribosomal subunit.</text>
</comment>
<protein>
    <recommendedName>
        <fullName evidence="4 5">Large ribosomal subunit protein uL13</fullName>
    </recommendedName>
</protein>
<accession>A0A6J4SMI4</accession>
<sequence length="144" mass="16513">MKTYVAKPTDRERNWLVVDATGQTLGRLATQIADALRGKRKPEYTPHIDTGDFVVVINAEKIVVTGDKRTDKKYYRHSGYPGGLKVRTFEEMMTKRPEEIIRIAVKGMMPRNRLARKQITKLKVYVGPEHPHQAQKPQPMEIDA</sequence>
<proteinExistence type="inferred from homology"/>
<dbReference type="AlphaFoldDB" id="A0A6J4SMI4"/>
<evidence type="ECO:0000256" key="1">
    <source>
        <dbReference type="ARBA" id="ARBA00006227"/>
    </source>
</evidence>
<dbReference type="EMBL" id="CADCVT010000186">
    <property type="protein sequence ID" value="CAA9500490.1"/>
    <property type="molecule type" value="Genomic_DNA"/>
</dbReference>
<dbReference type="InterPro" id="IPR005822">
    <property type="entry name" value="Ribosomal_uL13"/>
</dbReference>
<dbReference type="GO" id="GO:0003735">
    <property type="term" value="F:structural constituent of ribosome"/>
    <property type="evidence" value="ECO:0007669"/>
    <property type="project" value="InterPro"/>
</dbReference>
<dbReference type="Gene3D" id="3.90.1180.10">
    <property type="entry name" value="Ribosomal protein L13"/>
    <property type="match status" value="1"/>
</dbReference>
<dbReference type="Pfam" id="PF00572">
    <property type="entry name" value="Ribosomal_L13"/>
    <property type="match status" value="1"/>
</dbReference>
<dbReference type="PANTHER" id="PTHR11545:SF2">
    <property type="entry name" value="LARGE RIBOSOMAL SUBUNIT PROTEIN UL13M"/>
    <property type="match status" value="1"/>
</dbReference>
<evidence type="ECO:0000313" key="6">
    <source>
        <dbReference type="EMBL" id="CAA9500490.1"/>
    </source>
</evidence>
<evidence type="ECO:0000256" key="2">
    <source>
        <dbReference type="ARBA" id="ARBA00022980"/>
    </source>
</evidence>
<evidence type="ECO:0000256" key="5">
    <source>
        <dbReference type="HAMAP-Rule" id="MF_01366"/>
    </source>
</evidence>
<dbReference type="FunFam" id="3.90.1180.10:FF:000001">
    <property type="entry name" value="50S ribosomal protein L13"/>
    <property type="match status" value="1"/>
</dbReference>
<evidence type="ECO:0000256" key="3">
    <source>
        <dbReference type="ARBA" id="ARBA00023274"/>
    </source>
</evidence>
<reference evidence="6" key="1">
    <citation type="submission" date="2020-02" db="EMBL/GenBank/DDBJ databases">
        <authorList>
            <person name="Meier V. D."/>
        </authorList>
    </citation>
    <scope>NUCLEOTIDE SEQUENCE</scope>
    <source>
        <strain evidence="6">AVDCRST_MAG85</strain>
    </source>
</reference>
<gene>
    <name evidence="5" type="primary">rplM</name>
    <name evidence="6" type="ORF">AVDCRST_MAG85-1721</name>
</gene>
<organism evidence="6">
    <name type="scientific">uncultured Solirubrobacteraceae bacterium</name>
    <dbReference type="NCBI Taxonomy" id="1162706"/>
    <lineage>
        <taxon>Bacteria</taxon>
        <taxon>Bacillati</taxon>
        <taxon>Actinomycetota</taxon>
        <taxon>Thermoleophilia</taxon>
        <taxon>Solirubrobacterales</taxon>
        <taxon>Solirubrobacteraceae</taxon>
        <taxon>environmental samples</taxon>
    </lineage>
</organism>
<dbReference type="SUPFAM" id="SSF52161">
    <property type="entry name" value="Ribosomal protein L13"/>
    <property type="match status" value="1"/>
</dbReference>
<dbReference type="InterPro" id="IPR005823">
    <property type="entry name" value="Ribosomal_uL13_bac-type"/>
</dbReference>
<dbReference type="GO" id="GO:0017148">
    <property type="term" value="P:negative regulation of translation"/>
    <property type="evidence" value="ECO:0007669"/>
    <property type="project" value="TreeGrafter"/>
</dbReference>